<dbReference type="InParanoid" id="A0A3N4L018"/>
<organism evidence="1 2">
    <name type="scientific">Morchella conica CCBAS932</name>
    <dbReference type="NCBI Taxonomy" id="1392247"/>
    <lineage>
        <taxon>Eukaryota</taxon>
        <taxon>Fungi</taxon>
        <taxon>Dikarya</taxon>
        <taxon>Ascomycota</taxon>
        <taxon>Pezizomycotina</taxon>
        <taxon>Pezizomycetes</taxon>
        <taxon>Pezizales</taxon>
        <taxon>Morchellaceae</taxon>
        <taxon>Morchella</taxon>
    </lineage>
</organism>
<name>A0A3N4L018_9PEZI</name>
<sequence length="180" mass="20947">MSDLSELSARLEEFEYMLRDGRHEQIQLPVDRFLEEARGFLWRSELMRLVEHEQVLQSMFNEVSARVLKMEFDMASYRARAPTVTEIEGPAARAPGFKGFMRGLKAPAPRDKSENLRRLMTERNAAESSEAGRKLMELKSYRRIYLDALQVETDKAKRHAIYIQDQFRRSSPYTLGEAPT</sequence>
<dbReference type="AlphaFoldDB" id="A0A3N4L018"/>
<proteinExistence type="predicted"/>
<dbReference type="EMBL" id="ML119110">
    <property type="protein sequence ID" value="RPB16163.1"/>
    <property type="molecule type" value="Genomic_DNA"/>
</dbReference>
<dbReference type="Proteomes" id="UP000277580">
    <property type="component" value="Unassembled WGS sequence"/>
</dbReference>
<keyword evidence="2" id="KW-1185">Reference proteome</keyword>
<protein>
    <submittedName>
        <fullName evidence="1">Uncharacterized protein</fullName>
    </submittedName>
</protein>
<gene>
    <name evidence="1" type="ORF">P167DRAFT_352744</name>
</gene>
<evidence type="ECO:0000313" key="2">
    <source>
        <dbReference type="Proteomes" id="UP000277580"/>
    </source>
</evidence>
<evidence type="ECO:0000313" key="1">
    <source>
        <dbReference type="EMBL" id="RPB16163.1"/>
    </source>
</evidence>
<reference evidence="1 2" key="1">
    <citation type="journal article" date="2018" name="Nat. Ecol. Evol.">
        <title>Pezizomycetes genomes reveal the molecular basis of ectomycorrhizal truffle lifestyle.</title>
        <authorList>
            <person name="Murat C."/>
            <person name="Payen T."/>
            <person name="Noel B."/>
            <person name="Kuo A."/>
            <person name="Morin E."/>
            <person name="Chen J."/>
            <person name="Kohler A."/>
            <person name="Krizsan K."/>
            <person name="Balestrini R."/>
            <person name="Da Silva C."/>
            <person name="Montanini B."/>
            <person name="Hainaut M."/>
            <person name="Levati E."/>
            <person name="Barry K.W."/>
            <person name="Belfiori B."/>
            <person name="Cichocki N."/>
            <person name="Clum A."/>
            <person name="Dockter R.B."/>
            <person name="Fauchery L."/>
            <person name="Guy J."/>
            <person name="Iotti M."/>
            <person name="Le Tacon F."/>
            <person name="Lindquist E.A."/>
            <person name="Lipzen A."/>
            <person name="Malagnac F."/>
            <person name="Mello A."/>
            <person name="Molinier V."/>
            <person name="Miyauchi S."/>
            <person name="Poulain J."/>
            <person name="Riccioni C."/>
            <person name="Rubini A."/>
            <person name="Sitrit Y."/>
            <person name="Splivallo R."/>
            <person name="Traeger S."/>
            <person name="Wang M."/>
            <person name="Zifcakova L."/>
            <person name="Wipf D."/>
            <person name="Zambonelli A."/>
            <person name="Paolocci F."/>
            <person name="Nowrousian M."/>
            <person name="Ottonello S."/>
            <person name="Baldrian P."/>
            <person name="Spatafora J.W."/>
            <person name="Henrissat B."/>
            <person name="Nagy L.G."/>
            <person name="Aury J.M."/>
            <person name="Wincker P."/>
            <person name="Grigoriev I.V."/>
            <person name="Bonfante P."/>
            <person name="Martin F.M."/>
        </authorList>
    </citation>
    <scope>NUCLEOTIDE SEQUENCE [LARGE SCALE GENOMIC DNA]</scope>
    <source>
        <strain evidence="1 2">CCBAS932</strain>
    </source>
</reference>
<accession>A0A3N4L018</accession>